<evidence type="ECO:0000259" key="1">
    <source>
        <dbReference type="PROSITE" id="PS51194"/>
    </source>
</evidence>
<keyword evidence="2" id="KW-0067">ATP-binding</keyword>
<dbReference type="Proteomes" id="UP000008076">
    <property type="component" value="Unassembled WGS sequence"/>
</dbReference>
<sequence length="179" mass="20904">MENPVKILVKKEELTLEGIKQFYIDVVKDEYKIDTLIDLYQVISVNQSVIFCNSKNRVEWIQRRLQAHNYPVSITHGDLTMEERNNVLNEFRQGATRILITTDMLSRGIDVQQVSLVINFDMPVSDESYIHRIGRSARFGRKGVAIDFITTEEMDTINRLQKTYETKIVPLPKTFMDYL</sequence>
<dbReference type="GO" id="GO:0004386">
    <property type="term" value="F:helicase activity"/>
    <property type="evidence" value="ECO:0007669"/>
    <property type="project" value="UniProtKB-KW"/>
</dbReference>
<dbReference type="SUPFAM" id="SSF52540">
    <property type="entry name" value="P-loop containing nucleoside triphosphate hydrolases"/>
    <property type="match status" value="1"/>
</dbReference>
<keyword evidence="2" id="KW-0347">Helicase</keyword>
<dbReference type="CDD" id="cd18787">
    <property type="entry name" value="SF2_C_DEAD"/>
    <property type="match status" value="1"/>
</dbReference>
<proteinExistence type="predicted"/>
<dbReference type="AlphaFoldDB" id="B0EG48"/>
<evidence type="ECO:0000313" key="3">
    <source>
        <dbReference type="Proteomes" id="UP000008076"/>
    </source>
</evidence>
<evidence type="ECO:0000313" key="2">
    <source>
        <dbReference type="EMBL" id="EDR26499.1"/>
    </source>
</evidence>
<dbReference type="Gene3D" id="3.40.50.300">
    <property type="entry name" value="P-loop containing nucleotide triphosphate hydrolases"/>
    <property type="match status" value="1"/>
</dbReference>
<gene>
    <name evidence="2" type="ORF">EDI_033790</name>
</gene>
<dbReference type="OrthoDB" id="10265785at2759"/>
<protein>
    <submittedName>
        <fullName evidence="2">ATP-dependent RNA helicase eIF4A, putative</fullName>
    </submittedName>
</protein>
<keyword evidence="2" id="KW-0547">Nucleotide-binding</keyword>
<dbReference type="GeneID" id="5882256"/>
<keyword evidence="2" id="KW-0378">Hydrolase</keyword>
<dbReference type="PANTHER" id="PTHR47958">
    <property type="entry name" value="ATP-DEPENDENT RNA HELICASE DBP3"/>
    <property type="match status" value="1"/>
</dbReference>
<dbReference type="Pfam" id="PF00271">
    <property type="entry name" value="Helicase_C"/>
    <property type="match status" value="1"/>
</dbReference>
<dbReference type="EMBL" id="DS549173">
    <property type="protein sequence ID" value="EDR26499.1"/>
    <property type="molecule type" value="Genomic_DNA"/>
</dbReference>
<dbReference type="InterPro" id="IPR001650">
    <property type="entry name" value="Helicase_C-like"/>
</dbReference>
<dbReference type="SMART" id="SM00490">
    <property type="entry name" value="HELICc"/>
    <property type="match status" value="1"/>
</dbReference>
<keyword evidence="3" id="KW-1185">Reference proteome</keyword>
<organism evidence="3">
    <name type="scientific">Entamoeba dispar (strain ATCC PRA-260 / SAW760)</name>
    <dbReference type="NCBI Taxonomy" id="370354"/>
    <lineage>
        <taxon>Eukaryota</taxon>
        <taxon>Amoebozoa</taxon>
        <taxon>Evosea</taxon>
        <taxon>Archamoebae</taxon>
        <taxon>Mastigamoebida</taxon>
        <taxon>Entamoebidae</taxon>
        <taxon>Entamoeba</taxon>
    </lineage>
</organism>
<accession>B0EG48</accession>
<dbReference type="RefSeq" id="XP_001737228.1">
    <property type="nucleotide sequence ID" value="XM_001737176.1"/>
</dbReference>
<dbReference type="eggNOG" id="KOG0328">
    <property type="taxonomic scope" value="Eukaryota"/>
</dbReference>
<reference evidence="3" key="1">
    <citation type="submission" date="2007-12" db="EMBL/GenBank/DDBJ databases">
        <title>Annotation of Entamoeba dispar SAW760.</title>
        <authorList>
            <person name="Lorenzi H."/>
            <person name="Inman J."/>
            <person name="Schobel S."/>
            <person name="Amedeo P."/>
            <person name="Caler E."/>
        </authorList>
    </citation>
    <scope>NUCLEOTIDE SEQUENCE [LARGE SCALE GENOMIC DNA]</scope>
    <source>
        <strain evidence="3">ATCC PRA-260 / SAW760</strain>
    </source>
</reference>
<dbReference type="KEGG" id="edi:EDI_033790"/>
<name>B0EG48_ENTDS</name>
<dbReference type="InterPro" id="IPR027417">
    <property type="entry name" value="P-loop_NTPase"/>
</dbReference>
<dbReference type="VEuPathDB" id="AmoebaDB:EDI_033790"/>
<feature type="domain" description="Helicase C-terminal" evidence="1">
    <location>
        <begin position="35"/>
        <end position="179"/>
    </location>
</feature>
<dbReference type="PROSITE" id="PS51194">
    <property type="entry name" value="HELICASE_CTER"/>
    <property type="match status" value="1"/>
</dbReference>